<sequence>MDLVAHYNQLFTESAEAISNNNYVIDPKIDAENDNRFGITLLIRPPESIKNKIQSFLNELKKEDTAQYYYPNSDMHITVLSIISCHDGFSLSQINPSAYIAVIHENLIHLKNLEINLNGITASNSTIMIQGFPTNESLNSFRDSLRKAFKKTNLEQSIDSRYTLFTAHISVCRFRKHITDTTKLVSLLEKYRNEDFGKFAVNQLELVYNDWYQRKEKTQLLHQFRIQK</sequence>
<dbReference type="Gene3D" id="3.90.1140.10">
    <property type="entry name" value="Cyclic phosphodiesterase"/>
    <property type="match status" value="1"/>
</dbReference>
<dbReference type="EMBL" id="CP017774">
    <property type="protein sequence ID" value="APA00156.1"/>
    <property type="molecule type" value="Genomic_DNA"/>
</dbReference>
<reference evidence="1 2" key="1">
    <citation type="submission" date="2016-10" db="EMBL/GenBank/DDBJ databases">
        <title>Complete Genome Sequence of Flavobacterium sp. PK15.</title>
        <authorList>
            <person name="Ekwe A."/>
            <person name="Kim S.B."/>
        </authorList>
    </citation>
    <scope>NUCLEOTIDE SEQUENCE [LARGE SCALE GENOMIC DNA]</scope>
    <source>
        <strain evidence="1 2">PK15</strain>
    </source>
</reference>
<dbReference type="OrthoDB" id="2326088at2"/>
<dbReference type="AlphaFoldDB" id="A0A1D9PDF2"/>
<dbReference type="InterPro" id="IPR009097">
    <property type="entry name" value="Cyclic_Pdiesterase"/>
</dbReference>
<dbReference type="SUPFAM" id="SSF55144">
    <property type="entry name" value="LigT-like"/>
    <property type="match status" value="1"/>
</dbReference>
<proteinExistence type="predicted"/>
<name>A0A1D9PDF2_9FLAO</name>
<dbReference type="KEGG" id="fcm:BIW12_12355"/>
<protein>
    <submittedName>
        <fullName evidence="1">Mutarotase</fullName>
    </submittedName>
</protein>
<dbReference type="STRING" id="1306519.BIW12_12355"/>
<evidence type="ECO:0000313" key="2">
    <source>
        <dbReference type="Proteomes" id="UP000178198"/>
    </source>
</evidence>
<dbReference type="Pfam" id="PF13563">
    <property type="entry name" value="2_5_RNA_ligase2"/>
    <property type="match status" value="1"/>
</dbReference>
<keyword evidence="2" id="KW-1185">Reference proteome</keyword>
<dbReference type="RefSeq" id="WP_071185396.1">
    <property type="nucleotide sequence ID" value="NZ_CP017774.1"/>
</dbReference>
<dbReference type="Proteomes" id="UP000178198">
    <property type="component" value="Chromosome"/>
</dbReference>
<gene>
    <name evidence="1" type="ORF">BIW12_12355</name>
</gene>
<accession>A0A1D9PDF2</accession>
<organism evidence="1 2">
    <name type="scientific">Flavobacterium commune</name>
    <dbReference type="NCBI Taxonomy" id="1306519"/>
    <lineage>
        <taxon>Bacteria</taxon>
        <taxon>Pseudomonadati</taxon>
        <taxon>Bacteroidota</taxon>
        <taxon>Flavobacteriia</taxon>
        <taxon>Flavobacteriales</taxon>
        <taxon>Flavobacteriaceae</taxon>
        <taxon>Flavobacterium</taxon>
    </lineage>
</organism>
<evidence type="ECO:0000313" key="1">
    <source>
        <dbReference type="EMBL" id="APA00156.1"/>
    </source>
</evidence>